<dbReference type="RefSeq" id="XP_007867398.1">
    <property type="nucleotide sequence ID" value="XM_007869207.1"/>
</dbReference>
<comment type="function">
    <text evidence="6">Autophagy-specific protein that functions in response to autophagy-inducing signals as a scaffold to recruit other ATG proteins to organize preautophagosomal structure (PAS) formation. Modulates the timing and magnitude of the autophagy response, such as the size of the sequestering vesicles. Plays particularly a role in pexophagy and nucleophagy.</text>
</comment>
<protein>
    <recommendedName>
        <fullName evidence="2 6">Autophagy-related protein 17</fullName>
    </recommendedName>
</protein>
<dbReference type="PANTHER" id="PTHR28005:SF1">
    <property type="entry name" value="AUTOPHAGY-RELATED PROTEIN 17"/>
    <property type="match status" value="1"/>
</dbReference>
<feature type="region of interest" description="Disordered" evidence="8">
    <location>
        <begin position="116"/>
        <end position="167"/>
    </location>
</feature>
<keyword evidence="3 6" id="KW-0963">Cytoplasm</keyword>
<dbReference type="GeneID" id="19308761"/>
<keyword evidence="4 6" id="KW-0072">Autophagy</keyword>
<dbReference type="GO" id="GO:0030295">
    <property type="term" value="F:protein kinase activator activity"/>
    <property type="evidence" value="ECO:0007669"/>
    <property type="project" value="TreeGrafter"/>
</dbReference>
<gene>
    <name evidence="10" type="ORF">GLOTRDRAFT_77963</name>
</gene>
<dbReference type="OrthoDB" id="1937984at2759"/>
<dbReference type="OMA" id="THVWRAN"/>
<dbReference type="EMBL" id="KB469304">
    <property type="protein sequence ID" value="EPQ54057.1"/>
    <property type="molecule type" value="Genomic_DNA"/>
</dbReference>
<evidence type="ECO:0000259" key="9">
    <source>
        <dbReference type="Pfam" id="PF04108"/>
    </source>
</evidence>
<evidence type="ECO:0000313" key="11">
    <source>
        <dbReference type="Proteomes" id="UP000030669"/>
    </source>
</evidence>
<evidence type="ECO:0000256" key="6">
    <source>
        <dbReference type="RuleBase" id="RU368080"/>
    </source>
</evidence>
<proteinExistence type="inferred from homology"/>
<reference evidence="10 11" key="1">
    <citation type="journal article" date="2012" name="Science">
        <title>The Paleozoic origin of enzymatic lignin decomposition reconstructed from 31 fungal genomes.</title>
        <authorList>
            <person name="Floudas D."/>
            <person name="Binder M."/>
            <person name="Riley R."/>
            <person name="Barry K."/>
            <person name="Blanchette R.A."/>
            <person name="Henrissat B."/>
            <person name="Martinez A.T."/>
            <person name="Otillar R."/>
            <person name="Spatafora J.W."/>
            <person name="Yadav J.S."/>
            <person name="Aerts A."/>
            <person name="Benoit I."/>
            <person name="Boyd A."/>
            <person name="Carlson A."/>
            <person name="Copeland A."/>
            <person name="Coutinho P.M."/>
            <person name="de Vries R.P."/>
            <person name="Ferreira P."/>
            <person name="Findley K."/>
            <person name="Foster B."/>
            <person name="Gaskell J."/>
            <person name="Glotzer D."/>
            <person name="Gorecki P."/>
            <person name="Heitman J."/>
            <person name="Hesse C."/>
            <person name="Hori C."/>
            <person name="Igarashi K."/>
            <person name="Jurgens J.A."/>
            <person name="Kallen N."/>
            <person name="Kersten P."/>
            <person name="Kohler A."/>
            <person name="Kuees U."/>
            <person name="Kumar T.K.A."/>
            <person name="Kuo A."/>
            <person name="LaButti K."/>
            <person name="Larrondo L.F."/>
            <person name="Lindquist E."/>
            <person name="Ling A."/>
            <person name="Lombard V."/>
            <person name="Lucas S."/>
            <person name="Lundell T."/>
            <person name="Martin R."/>
            <person name="McLaughlin D.J."/>
            <person name="Morgenstern I."/>
            <person name="Morin E."/>
            <person name="Murat C."/>
            <person name="Nagy L.G."/>
            <person name="Nolan M."/>
            <person name="Ohm R.A."/>
            <person name="Patyshakuliyeva A."/>
            <person name="Rokas A."/>
            <person name="Ruiz-Duenas F.J."/>
            <person name="Sabat G."/>
            <person name="Salamov A."/>
            <person name="Samejima M."/>
            <person name="Schmutz J."/>
            <person name="Slot J.C."/>
            <person name="St John F."/>
            <person name="Stenlid J."/>
            <person name="Sun H."/>
            <person name="Sun S."/>
            <person name="Syed K."/>
            <person name="Tsang A."/>
            <person name="Wiebenga A."/>
            <person name="Young D."/>
            <person name="Pisabarro A."/>
            <person name="Eastwood D.C."/>
            <person name="Martin F."/>
            <person name="Cullen D."/>
            <person name="Grigoriev I.V."/>
            <person name="Hibbett D.S."/>
        </authorList>
    </citation>
    <scope>NUCLEOTIDE SEQUENCE [LARGE SCALE GENOMIC DNA]</scope>
    <source>
        <strain evidence="10 11">ATCC 11539</strain>
    </source>
</reference>
<organism evidence="10 11">
    <name type="scientific">Gloeophyllum trabeum (strain ATCC 11539 / FP-39264 / Madison 617)</name>
    <name type="common">Brown rot fungus</name>
    <dbReference type="NCBI Taxonomy" id="670483"/>
    <lineage>
        <taxon>Eukaryota</taxon>
        <taxon>Fungi</taxon>
        <taxon>Dikarya</taxon>
        <taxon>Basidiomycota</taxon>
        <taxon>Agaricomycotina</taxon>
        <taxon>Agaricomycetes</taxon>
        <taxon>Gloeophyllales</taxon>
        <taxon>Gloeophyllaceae</taxon>
        <taxon>Gloeophyllum</taxon>
    </lineage>
</organism>
<evidence type="ECO:0000256" key="4">
    <source>
        <dbReference type="ARBA" id="ARBA00023006"/>
    </source>
</evidence>
<evidence type="ECO:0000256" key="2">
    <source>
        <dbReference type="ARBA" id="ARBA00013806"/>
    </source>
</evidence>
<keyword evidence="11" id="KW-1185">Reference proteome</keyword>
<keyword evidence="5" id="KW-0472">Membrane</keyword>
<dbReference type="HOGENOM" id="CLU_024595_0_0_1"/>
<dbReference type="KEGG" id="gtr:GLOTRDRAFT_77963"/>
<evidence type="ECO:0000256" key="7">
    <source>
        <dbReference type="SAM" id="Coils"/>
    </source>
</evidence>
<name>S7Q3D2_GLOTA</name>
<dbReference type="GO" id="GO:0034045">
    <property type="term" value="C:phagophore assembly site membrane"/>
    <property type="evidence" value="ECO:0007669"/>
    <property type="project" value="UniProtKB-SubCell"/>
</dbReference>
<evidence type="ECO:0000256" key="3">
    <source>
        <dbReference type="ARBA" id="ARBA00022490"/>
    </source>
</evidence>
<sequence>MSAERTPPPEQPHVVALVLQSKKALQHGQALCARAHAISTESARHAVDVLALDAKVKWTSNAVREQLKLAASVARRIEARRADVERQAKEWDIQKAQRSDALDAILESLGEQVVPPDFYETSSGTSPFGSQDSSEEEAQGQRRPVTQGSHDGLAPNGTHARKKRPREDWSRWKTLRDFVDERAIDEVLETMDNDRLALEDVLATTADYSTVLNGHITTIREGMPGANTAPTIESVLLAQEKVSTDMAGHLESLAAHYDQMAAALHDHEAGEAFSDEDLQEMNRDTEELPAIITELEDNVSSIERLNEQLQRAKAAAQEHVSLHRSTLDDLEELGEVMTDMLQHQDQVQADCVERMSHLQGHLMTLEELHHKYTSYQLSYNKLLIEIARRRQYREAAENIVRGMMAQLDAMTEEERIVRQDFNEEHGQYLPSDLCLCIENPPTKWAIVPWNGEPEEVLPDVDNDLLLEAKDRTVNSGGLAGSQSL</sequence>
<dbReference type="InterPro" id="IPR007240">
    <property type="entry name" value="Atg17"/>
</dbReference>
<comment type="subcellular location">
    <subcellularLocation>
        <location evidence="6">Cytoplasm</location>
    </subcellularLocation>
    <subcellularLocation>
        <location evidence="6">Preautophagosomal structure membrane</location>
        <topology evidence="6">Peripheral membrane protein</topology>
    </subcellularLocation>
</comment>
<evidence type="ECO:0000256" key="1">
    <source>
        <dbReference type="ARBA" id="ARBA00006259"/>
    </source>
</evidence>
<dbReference type="Proteomes" id="UP000030669">
    <property type="component" value="Unassembled WGS sequence"/>
</dbReference>
<feature type="coiled-coil region" evidence="7">
    <location>
        <begin position="292"/>
        <end position="322"/>
    </location>
</feature>
<dbReference type="InterPro" id="IPR045326">
    <property type="entry name" value="ATG17-like_dom"/>
</dbReference>
<dbReference type="PANTHER" id="PTHR28005">
    <property type="entry name" value="AUTOPHAGY-RELATED PROTEIN 17"/>
    <property type="match status" value="1"/>
</dbReference>
<evidence type="ECO:0000256" key="5">
    <source>
        <dbReference type="ARBA" id="ARBA00023136"/>
    </source>
</evidence>
<dbReference type="GO" id="GO:0000045">
    <property type="term" value="P:autophagosome assembly"/>
    <property type="evidence" value="ECO:0007669"/>
    <property type="project" value="TreeGrafter"/>
</dbReference>
<dbReference type="AlphaFoldDB" id="S7Q3D2"/>
<dbReference type="GO" id="GO:0000422">
    <property type="term" value="P:autophagy of mitochondrion"/>
    <property type="evidence" value="ECO:0007669"/>
    <property type="project" value="TreeGrafter"/>
</dbReference>
<evidence type="ECO:0000256" key="8">
    <source>
        <dbReference type="SAM" id="MobiDB-lite"/>
    </source>
</evidence>
<dbReference type="Pfam" id="PF04108">
    <property type="entry name" value="ATG17_like"/>
    <property type="match status" value="1"/>
</dbReference>
<keyword evidence="7" id="KW-0175">Coiled coil</keyword>
<accession>S7Q3D2</accession>
<dbReference type="STRING" id="670483.S7Q3D2"/>
<dbReference type="GO" id="GO:0034727">
    <property type="term" value="P:piecemeal microautophagy of the nucleus"/>
    <property type="evidence" value="ECO:0007669"/>
    <property type="project" value="TreeGrafter"/>
</dbReference>
<dbReference type="GO" id="GO:0060090">
    <property type="term" value="F:molecular adaptor activity"/>
    <property type="evidence" value="ECO:0007669"/>
    <property type="project" value="TreeGrafter"/>
</dbReference>
<dbReference type="eggNOG" id="ENOG502RYHP">
    <property type="taxonomic scope" value="Eukaryota"/>
</dbReference>
<feature type="domain" description="Autophagy protein ATG17-like" evidence="9">
    <location>
        <begin position="25"/>
        <end position="429"/>
    </location>
</feature>
<feature type="compositionally biased region" description="Polar residues" evidence="8">
    <location>
        <begin position="120"/>
        <end position="132"/>
    </location>
</feature>
<dbReference type="GO" id="GO:1990316">
    <property type="term" value="C:Atg1/ULK1 kinase complex"/>
    <property type="evidence" value="ECO:0007669"/>
    <property type="project" value="TreeGrafter"/>
</dbReference>
<comment type="similarity">
    <text evidence="1 6">Belongs to the ATG17 family.</text>
</comment>
<evidence type="ECO:0000313" key="10">
    <source>
        <dbReference type="EMBL" id="EPQ54057.1"/>
    </source>
</evidence>